<dbReference type="Proteomes" id="UP000193240">
    <property type="component" value="Unassembled WGS sequence"/>
</dbReference>
<dbReference type="InParanoid" id="A0A1Y2LYM1"/>
<evidence type="ECO:0000313" key="3">
    <source>
        <dbReference type="EMBL" id="OSS48802.1"/>
    </source>
</evidence>
<dbReference type="EMBL" id="KZ107845">
    <property type="protein sequence ID" value="OSS48802.1"/>
    <property type="molecule type" value="Genomic_DNA"/>
</dbReference>
<keyword evidence="1" id="KW-0863">Zinc-finger</keyword>
<dbReference type="SUPFAM" id="SSF57850">
    <property type="entry name" value="RING/U-box"/>
    <property type="match status" value="1"/>
</dbReference>
<feature type="domain" description="RING-type" evidence="2">
    <location>
        <begin position="28"/>
        <end position="73"/>
    </location>
</feature>
<dbReference type="Gene3D" id="3.30.40.10">
    <property type="entry name" value="Zinc/RING finger domain, C3HC4 (zinc finger)"/>
    <property type="match status" value="1"/>
</dbReference>
<dbReference type="Pfam" id="PF13639">
    <property type="entry name" value="zf-RING_2"/>
    <property type="match status" value="1"/>
</dbReference>
<gene>
    <name evidence="3" type="ORF">B5807_06944</name>
</gene>
<dbReference type="OMA" id="IWRANAC"/>
<dbReference type="SMART" id="SM00184">
    <property type="entry name" value="RING"/>
    <property type="match status" value="1"/>
</dbReference>
<dbReference type="GO" id="GO:0016567">
    <property type="term" value="P:protein ubiquitination"/>
    <property type="evidence" value="ECO:0007669"/>
    <property type="project" value="InterPro"/>
</dbReference>
<proteinExistence type="predicted"/>
<sequence length="346" mass="39458">MPASSRRRHLSAPMEEFIKNKLRPVEECIVCTEPFSATHQPVTLECKHIFGHKCIKKWLKNGRGDNATCPICRHVLVARRNPRLNFDAPTIWRRLCDLPLGRQHIFMQRLWVGIRDLWKRKPDGNFTTNDLLRKSIFPALREAGGEMWSGSNDAFADAHNLIAASWESLGQPDRADGLAIPFVRLARLVSSTATTLPLYLTNLERTTQLIWKANACLGLTEENISWNTIINASKSKSDQHFPLLHLYTVLISQAVAHNTSPHQPSPTKRHEVMNMVVEKCCIKIGKACYTSKPTAEFKDALVFVFYELGRYQQEQGRLSLRGHDGEEKVVKGIWAVAAWPIRRDMW</sequence>
<keyword evidence="1" id="KW-0479">Metal-binding</keyword>
<dbReference type="GO" id="GO:0036297">
    <property type="term" value="P:interstrand cross-link repair"/>
    <property type="evidence" value="ECO:0007669"/>
    <property type="project" value="InterPro"/>
</dbReference>
<accession>A0A1Y2LYM1</accession>
<protein>
    <recommendedName>
        <fullName evidence="2">RING-type domain-containing protein</fullName>
    </recommendedName>
</protein>
<dbReference type="InterPro" id="IPR013083">
    <property type="entry name" value="Znf_RING/FYVE/PHD"/>
</dbReference>
<dbReference type="AlphaFoldDB" id="A0A1Y2LYM1"/>
<keyword evidence="4" id="KW-1185">Reference proteome</keyword>
<dbReference type="GO" id="GO:0005634">
    <property type="term" value="C:nucleus"/>
    <property type="evidence" value="ECO:0007669"/>
    <property type="project" value="InterPro"/>
</dbReference>
<evidence type="ECO:0000256" key="1">
    <source>
        <dbReference type="PROSITE-ProRule" id="PRU00175"/>
    </source>
</evidence>
<name>A0A1Y2LYM1_EPING</name>
<organism evidence="3 4">
    <name type="scientific">Epicoccum nigrum</name>
    <name type="common">Soil fungus</name>
    <name type="synonym">Epicoccum purpurascens</name>
    <dbReference type="NCBI Taxonomy" id="105696"/>
    <lineage>
        <taxon>Eukaryota</taxon>
        <taxon>Fungi</taxon>
        <taxon>Dikarya</taxon>
        <taxon>Ascomycota</taxon>
        <taxon>Pezizomycotina</taxon>
        <taxon>Dothideomycetes</taxon>
        <taxon>Pleosporomycetidae</taxon>
        <taxon>Pleosporales</taxon>
        <taxon>Pleosporineae</taxon>
        <taxon>Didymellaceae</taxon>
        <taxon>Epicoccum</taxon>
    </lineage>
</organism>
<dbReference type="InterPro" id="IPR001841">
    <property type="entry name" value="Znf_RING"/>
</dbReference>
<evidence type="ECO:0000259" key="2">
    <source>
        <dbReference type="PROSITE" id="PS50089"/>
    </source>
</evidence>
<dbReference type="InterPro" id="IPR037381">
    <property type="entry name" value="RFWD3"/>
</dbReference>
<dbReference type="PANTHER" id="PTHR16047">
    <property type="entry name" value="RFWD3 PROTEIN"/>
    <property type="match status" value="1"/>
</dbReference>
<dbReference type="PROSITE" id="PS50089">
    <property type="entry name" value="ZF_RING_2"/>
    <property type="match status" value="1"/>
</dbReference>
<keyword evidence="1" id="KW-0862">Zinc</keyword>
<dbReference type="GO" id="GO:0004842">
    <property type="term" value="F:ubiquitin-protein transferase activity"/>
    <property type="evidence" value="ECO:0007669"/>
    <property type="project" value="InterPro"/>
</dbReference>
<reference evidence="3 4" key="1">
    <citation type="journal article" date="2017" name="Genome Announc.">
        <title>Genome sequence of the saprophytic ascomycete Epicoccum nigrum ICMP 19927 strain isolated from New Zealand.</title>
        <authorList>
            <person name="Fokin M."/>
            <person name="Fleetwood D."/>
            <person name="Weir B.S."/>
            <person name="Villas-Boas S.G."/>
        </authorList>
    </citation>
    <scope>NUCLEOTIDE SEQUENCE [LARGE SCALE GENOMIC DNA]</scope>
    <source>
        <strain evidence="3 4">ICMP 19927</strain>
    </source>
</reference>
<dbReference type="STRING" id="105696.A0A1Y2LYM1"/>
<dbReference type="GO" id="GO:0008270">
    <property type="term" value="F:zinc ion binding"/>
    <property type="evidence" value="ECO:0007669"/>
    <property type="project" value="UniProtKB-KW"/>
</dbReference>
<dbReference type="PANTHER" id="PTHR16047:SF7">
    <property type="entry name" value="E3 UBIQUITIN-PROTEIN LIGASE RFWD3"/>
    <property type="match status" value="1"/>
</dbReference>
<evidence type="ECO:0000313" key="4">
    <source>
        <dbReference type="Proteomes" id="UP000193240"/>
    </source>
</evidence>